<dbReference type="GO" id="GO:0052834">
    <property type="term" value="F:inositol monophosphate phosphatase activity"/>
    <property type="evidence" value="ECO:0007669"/>
    <property type="project" value="UniProtKB-EC"/>
</dbReference>
<dbReference type="STRING" id="158441.A0A226E230"/>
<comment type="subcellular location">
    <subcellularLocation>
        <location evidence="3">Membrane</location>
        <topology evidence="3">Single-pass membrane protein</topology>
    </subcellularLocation>
</comment>
<evidence type="ECO:0000256" key="4">
    <source>
        <dbReference type="ARBA" id="ARBA00005152"/>
    </source>
</evidence>
<dbReference type="GO" id="GO:0005737">
    <property type="term" value="C:cytoplasm"/>
    <property type="evidence" value="ECO:0007669"/>
    <property type="project" value="UniProtKB-ARBA"/>
</dbReference>
<evidence type="ECO:0000256" key="1">
    <source>
        <dbReference type="ARBA" id="ARBA00001033"/>
    </source>
</evidence>
<evidence type="ECO:0000313" key="18">
    <source>
        <dbReference type="Proteomes" id="UP000198287"/>
    </source>
</evidence>
<feature type="transmembrane region" description="Helical" evidence="16">
    <location>
        <begin position="12"/>
        <end position="30"/>
    </location>
</feature>
<feature type="binding site" evidence="15">
    <location>
        <position position="224"/>
    </location>
    <ligand>
        <name>Mg(2+)</name>
        <dbReference type="ChEBI" id="CHEBI:18420"/>
        <label>1</label>
        <note>catalytic</note>
    </ligand>
</feature>
<dbReference type="AlphaFoldDB" id="A0A226E230"/>
<evidence type="ECO:0000256" key="3">
    <source>
        <dbReference type="ARBA" id="ARBA00004167"/>
    </source>
</evidence>
<dbReference type="GO" id="GO:0016020">
    <property type="term" value="C:membrane"/>
    <property type="evidence" value="ECO:0007669"/>
    <property type="project" value="UniProtKB-SubCell"/>
</dbReference>
<evidence type="ECO:0000256" key="11">
    <source>
        <dbReference type="ARBA" id="ARBA00022989"/>
    </source>
</evidence>
<dbReference type="EC" id="3.1.3.25" evidence="6"/>
<evidence type="ECO:0000313" key="17">
    <source>
        <dbReference type="EMBL" id="OXA50981.1"/>
    </source>
</evidence>
<evidence type="ECO:0000256" key="9">
    <source>
        <dbReference type="ARBA" id="ARBA00022801"/>
    </source>
</evidence>
<proteinExistence type="inferred from homology"/>
<reference evidence="17 18" key="1">
    <citation type="submission" date="2015-12" db="EMBL/GenBank/DDBJ databases">
        <title>The genome of Folsomia candida.</title>
        <authorList>
            <person name="Faddeeva A."/>
            <person name="Derks M.F."/>
            <person name="Anvar Y."/>
            <person name="Smit S."/>
            <person name="Van Straalen N."/>
            <person name="Roelofs D."/>
        </authorList>
    </citation>
    <scope>NUCLEOTIDE SEQUENCE [LARGE SCALE GENOMIC DNA]</scope>
    <source>
        <strain evidence="17 18">VU population</strain>
        <tissue evidence="17">Whole body</tissue>
    </source>
</reference>
<evidence type="ECO:0000256" key="12">
    <source>
        <dbReference type="ARBA" id="ARBA00023136"/>
    </source>
</evidence>
<evidence type="ECO:0000256" key="15">
    <source>
        <dbReference type="PIRSR" id="PIRSR600760-2"/>
    </source>
</evidence>
<accession>A0A226E230</accession>
<keyword evidence="18" id="KW-1185">Reference proteome</keyword>
<name>A0A226E230_FOLCA</name>
<organism evidence="17 18">
    <name type="scientific">Folsomia candida</name>
    <name type="common">Springtail</name>
    <dbReference type="NCBI Taxonomy" id="158441"/>
    <lineage>
        <taxon>Eukaryota</taxon>
        <taxon>Metazoa</taxon>
        <taxon>Ecdysozoa</taxon>
        <taxon>Arthropoda</taxon>
        <taxon>Hexapoda</taxon>
        <taxon>Collembola</taxon>
        <taxon>Entomobryomorpha</taxon>
        <taxon>Isotomoidea</taxon>
        <taxon>Isotomidae</taxon>
        <taxon>Proisotominae</taxon>
        <taxon>Folsomia</taxon>
    </lineage>
</organism>
<evidence type="ECO:0000256" key="2">
    <source>
        <dbReference type="ARBA" id="ARBA00001946"/>
    </source>
</evidence>
<comment type="similarity">
    <text evidence="5">Belongs to the inositol monophosphatase superfamily.</text>
</comment>
<keyword evidence="8 15" id="KW-0479">Metal-binding</keyword>
<dbReference type="OrthoDB" id="74460at2759"/>
<dbReference type="InterPro" id="IPR020550">
    <property type="entry name" value="Inositol_monophosphatase_CS"/>
</dbReference>
<comment type="caution">
    <text evidence="17">The sequence shown here is derived from an EMBL/GenBank/DDBJ whole genome shotgun (WGS) entry which is preliminary data.</text>
</comment>
<keyword evidence="11 16" id="KW-1133">Transmembrane helix</keyword>
<dbReference type="SUPFAM" id="SSF56655">
    <property type="entry name" value="Carbohydrate phosphatase"/>
    <property type="match status" value="2"/>
</dbReference>
<dbReference type="Gene3D" id="3.40.190.80">
    <property type="match status" value="1"/>
</dbReference>
<dbReference type="InterPro" id="IPR000760">
    <property type="entry name" value="Inositol_monophosphatase-like"/>
</dbReference>
<dbReference type="GO" id="GO:0008254">
    <property type="term" value="F:3'-nucleotidase activity"/>
    <property type="evidence" value="ECO:0007669"/>
    <property type="project" value="TreeGrafter"/>
</dbReference>
<dbReference type="PANTHER" id="PTHR43028:SF4">
    <property type="entry name" value="INOSITOL MONOPHOSPHATASE 3"/>
    <property type="match status" value="1"/>
</dbReference>
<evidence type="ECO:0000256" key="6">
    <source>
        <dbReference type="ARBA" id="ARBA00013106"/>
    </source>
</evidence>
<dbReference type="InterPro" id="IPR050725">
    <property type="entry name" value="CysQ/Inositol_MonoPase"/>
</dbReference>
<dbReference type="GO" id="GO:0046872">
    <property type="term" value="F:metal ion binding"/>
    <property type="evidence" value="ECO:0007669"/>
    <property type="project" value="UniProtKB-KW"/>
</dbReference>
<dbReference type="GO" id="GO:0046854">
    <property type="term" value="P:phosphatidylinositol phosphate biosynthetic process"/>
    <property type="evidence" value="ECO:0007669"/>
    <property type="project" value="InterPro"/>
</dbReference>
<keyword evidence="7 16" id="KW-0812">Transmembrane</keyword>
<dbReference type="Gene3D" id="3.30.540.10">
    <property type="entry name" value="Fructose-1,6-Bisphosphatase, subunit A, domain 1"/>
    <property type="match status" value="1"/>
</dbReference>
<dbReference type="EMBL" id="LNIX01000008">
    <property type="protein sequence ID" value="OXA50981.1"/>
    <property type="molecule type" value="Genomic_DNA"/>
</dbReference>
<evidence type="ECO:0000256" key="7">
    <source>
        <dbReference type="ARBA" id="ARBA00022692"/>
    </source>
</evidence>
<protein>
    <recommendedName>
        <fullName evidence="6">inositol-phosphate phosphatase</fullName>
        <ecNumber evidence="6">3.1.3.25</ecNumber>
    </recommendedName>
    <alternativeName>
        <fullName evidence="14">Inositol-1(or 4)-monophosphatase 3</fullName>
    </alternativeName>
    <alternativeName>
        <fullName evidence="13">Myo-inositol monophosphatase A3</fullName>
    </alternativeName>
</protein>
<evidence type="ECO:0000256" key="10">
    <source>
        <dbReference type="ARBA" id="ARBA00022842"/>
    </source>
</evidence>
<evidence type="ECO:0000256" key="5">
    <source>
        <dbReference type="ARBA" id="ARBA00009759"/>
    </source>
</evidence>
<dbReference type="FunFam" id="3.30.540.10:FF:000012">
    <property type="entry name" value="Blast:Putative inositol monophosphatase 3"/>
    <property type="match status" value="1"/>
</dbReference>
<evidence type="ECO:0000256" key="14">
    <source>
        <dbReference type="ARBA" id="ARBA00042949"/>
    </source>
</evidence>
<comment type="cofactor">
    <cofactor evidence="2 15">
        <name>Mg(2+)</name>
        <dbReference type="ChEBI" id="CHEBI:18420"/>
    </cofactor>
</comment>
<gene>
    <name evidence="17" type="ORF">Fcan01_14198</name>
</gene>
<comment type="pathway">
    <text evidence="4">Polyol metabolism; myo-inositol biosynthesis; myo-inositol from D-glucose 6-phosphate: step 2/2.</text>
</comment>
<keyword evidence="10 15" id="KW-0460">Magnesium</keyword>
<dbReference type="PANTHER" id="PTHR43028">
    <property type="entry name" value="3'(2'),5'-BISPHOSPHATE NUCLEOTIDASE 1"/>
    <property type="match status" value="1"/>
</dbReference>
<keyword evidence="9" id="KW-0378">Hydrolase</keyword>
<dbReference type="Proteomes" id="UP000198287">
    <property type="component" value="Unassembled WGS sequence"/>
</dbReference>
<evidence type="ECO:0000256" key="16">
    <source>
        <dbReference type="SAM" id="Phobius"/>
    </source>
</evidence>
<sequence>MNFGGAVRINRFGLIVLACLILVILLYSYSSSQGGRPIPIIVVVDDDPLLHSAFIRSSKGDPVSTMTSGKVSLRALLAGAIHSAVQGGLEVVAVRKGQSGALDERMKGETKEGVKDSATQGDFRSHKVMYYGLRKAFPEVKVISEEHTETPRDLSGVAPANIVPSAEVIQHMVTDEQAVVGHGYSPNLAQDKREEKNNADNKGPLKLIVSPDAYVHVTAIKKWDLCAGHALLSALGGSMVTLNGGDQDSGQDELIDFSGHTDPLNTRGILAYMDESSSMEKLKKIHVNQ</sequence>
<dbReference type="PROSITE" id="PS00630">
    <property type="entry name" value="IMP_2"/>
    <property type="match status" value="1"/>
</dbReference>
<keyword evidence="12 16" id="KW-0472">Membrane</keyword>
<dbReference type="Pfam" id="PF00459">
    <property type="entry name" value="Inositol_P"/>
    <property type="match status" value="1"/>
</dbReference>
<evidence type="ECO:0000256" key="13">
    <source>
        <dbReference type="ARBA" id="ARBA00042119"/>
    </source>
</evidence>
<evidence type="ECO:0000256" key="8">
    <source>
        <dbReference type="ARBA" id="ARBA00022723"/>
    </source>
</evidence>
<comment type="catalytic activity">
    <reaction evidence="1">
        <text>a myo-inositol phosphate + H2O = myo-inositol + phosphate</text>
        <dbReference type="Rhea" id="RHEA:24056"/>
        <dbReference type="ChEBI" id="CHEBI:15377"/>
        <dbReference type="ChEBI" id="CHEBI:17268"/>
        <dbReference type="ChEBI" id="CHEBI:43474"/>
        <dbReference type="ChEBI" id="CHEBI:84139"/>
        <dbReference type="EC" id="3.1.3.25"/>
    </reaction>
</comment>
<dbReference type="GO" id="GO:0012505">
    <property type="term" value="C:endomembrane system"/>
    <property type="evidence" value="ECO:0007669"/>
    <property type="project" value="TreeGrafter"/>
</dbReference>